<dbReference type="AlphaFoldDB" id="A0A7Y7WCY1"/>
<organism evidence="1 2">
    <name type="scientific">Pseudomonas gingeri</name>
    <dbReference type="NCBI Taxonomy" id="117681"/>
    <lineage>
        <taxon>Bacteria</taxon>
        <taxon>Pseudomonadati</taxon>
        <taxon>Pseudomonadota</taxon>
        <taxon>Gammaproteobacteria</taxon>
        <taxon>Pseudomonadales</taxon>
        <taxon>Pseudomonadaceae</taxon>
        <taxon>Pseudomonas</taxon>
    </lineage>
</organism>
<dbReference type="RefSeq" id="WP_157815173.1">
    <property type="nucleotide sequence ID" value="NZ_JACAPU010000013.1"/>
</dbReference>
<name>A0A7Y7WCY1_9PSED</name>
<evidence type="ECO:0000313" key="1">
    <source>
        <dbReference type="EMBL" id="NWB47102.1"/>
    </source>
</evidence>
<protein>
    <submittedName>
        <fullName evidence="1">Uncharacterized protein</fullName>
    </submittedName>
</protein>
<dbReference type="Proteomes" id="UP000582981">
    <property type="component" value="Unassembled WGS sequence"/>
</dbReference>
<sequence length="117" mass="11684">MAEPIGANFKTFSGEGVSVMFTPAQNVNGAIVRTATMHIGPSFGALAIGTTAPTDYYNINVPAILSVRGSAPTGGGGFPGAAATLPFQVAIPAGQGLWAVMGAGGNGRAFVTYDLLP</sequence>
<comment type="caution">
    <text evidence="1">The sequence shown here is derived from an EMBL/GenBank/DDBJ whole genome shotgun (WGS) entry which is preliminary data.</text>
</comment>
<gene>
    <name evidence="1" type="ORF">HX829_11415</name>
</gene>
<evidence type="ECO:0000313" key="2">
    <source>
        <dbReference type="Proteomes" id="UP000582981"/>
    </source>
</evidence>
<accession>A0A7Y7WCY1</accession>
<reference evidence="1 2" key="1">
    <citation type="submission" date="2020-04" db="EMBL/GenBank/DDBJ databases">
        <title>Molecular characterization of pseudomonads from Agaricus bisporus reveal novel blotch 2 pathogens in Western Europe.</title>
        <authorList>
            <person name="Taparia T."/>
            <person name="Krijger M."/>
            <person name="Haynes E."/>
            <person name="Elpinstone J.G."/>
            <person name="Noble R."/>
            <person name="Van Der Wolf J."/>
        </authorList>
    </citation>
    <scope>NUCLEOTIDE SEQUENCE [LARGE SCALE GENOMIC DNA]</scope>
    <source>
        <strain evidence="1 2">F1001</strain>
    </source>
</reference>
<proteinExistence type="predicted"/>
<dbReference type="EMBL" id="JACAPU010000013">
    <property type="protein sequence ID" value="NWB47102.1"/>
    <property type="molecule type" value="Genomic_DNA"/>
</dbReference>